<dbReference type="AlphaFoldDB" id="A0A2R8BM44"/>
<sequence length="70" mass="7855">MVTPDLKREAVEYLQVQLGLSERQACEIAGADRKMVRYRSQRYSDTALRGRLRDLANEDAGSATVGFSSF</sequence>
<accession>A0A2R8BM44</accession>
<evidence type="ECO:0000313" key="2">
    <source>
        <dbReference type="Proteomes" id="UP000244924"/>
    </source>
</evidence>
<dbReference type="Proteomes" id="UP000244924">
    <property type="component" value="Unassembled WGS sequence"/>
</dbReference>
<gene>
    <name evidence="1" type="ORF">DEA8626_03465</name>
</gene>
<organism evidence="1 2">
    <name type="scientific">Albidovulum aquaemixtae</name>
    <dbReference type="NCBI Taxonomy" id="1542388"/>
    <lineage>
        <taxon>Bacteria</taxon>
        <taxon>Pseudomonadati</taxon>
        <taxon>Pseudomonadota</taxon>
        <taxon>Alphaproteobacteria</taxon>
        <taxon>Rhodobacterales</taxon>
        <taxon>Paracoccaceae</taxon>
        <taxon>Albidovulum</taxon>
    </lineage>
</organism>
<name>A0A2R8BM44_9RHOB</name>
<keyword evidence="2" id="KW-1185">Reference proteome</keyword>
<reference evidence="1 2" key="1">
    <citation type="submission" date="2018-03" db="EMBL/GenBank/DDBJ databases">
        <authorList>
            <person name="Keele B.F."/>
        </authorList>
    </citation>
    <scope>NUCLEOTIDE SEQUENCE [LARGE SCALE GENOMIC DNA]</scope>
    <source>
        <strain evidence="1 2">CECT 8626</strain>
    </source>
</reference>
<dbReference type="EMBL" id="OMOQ01000003">
    <property type="protein sequence ID" value="SPH24413.1"/>
    <property type="molecule type" value="Genomic_DNA"/>
</dbReference>
<protein>
    <submittedName>
        <fullName evidence="1">Uncharacterized protein</fullName>
    </submittedName>
</protein>
<evidence type="ECO:0000313" key="1">
    <source>
        <dbReference type="EMBL" id="SPH24413.1"/>
    </source>
</evidence>
<proteinExistence type="predicted"/>